<accession>A0A9X0JK45</accession>
<dbReference type="OrthoDB" id="6860016at2"/>
<proteinExistence type="predicted"/>
<reference evidence="1 2" key="1">
    <citation type="submission" date="2014-09" db="EMBL/GenBank/DDBJ databases">
        <title>Genome sequence of Pseudomonas lutea strain DSM 17257T.</title>
        <authorList>
            <person name="Kwak Y."/>
            <person name="Shin J.-H."/>
        </authorList>
    </citation>
    <scope>NUCLEOTIDE SEQUENCE [LARGE SCALE GENOMIC DNA]</scope>
    <source>
        <strain evidence="1 2">DSM 17257</strain>
    </source>
</reference>
<dbReference type="CDD" id="cd14744">
    <property type="entry name" value="PAAR_CT_2"/>
    <property type="match status" value="1"/>
</dbReference>
<dbReference type="Pfam" id="PF05488">
    <property type="entry name" value="PAAR_motif"/>
    <property type="match status" value="1"/>
</dbReference>
<dbReference type="Proteomes" id="UP000029719">
    <property type="component" value="Unassembled WGS sequence"/>
</dbReference>
<dbReference type="InterPro" id="IPR008727">
    <property type="entry name" value="PAAR_motif"/>
</dbReference>
<name>A0A9X0JK45_9PSED</name>
<dbReference type="Gene3D" id="2.60.200.60">
    <property type="match status" value="1"/>
</dbReference>
<comment type="caution">
    <text evidence="1">The sequence shown here is derived from an EMBL/GenBank/DDBJ whole genome shotgun (WGS) entry which is preliminary data.</text>
</comment>
<evidence type="ECO:0000313" key="1">
    <source>
        <dbReference type="EMBL" id="KGF65413.1"/>
    </source>
</evidence>
<dbReference type="EMBL" id="JRMB01000001">
    <property type="protein sequence ID" value="KGF65413.1"/>
    <property type="molecule type" value="Genomic_DNA"/>
</dbReference>
<organism evidence="1 2">
    <name type="scientific">Pseudomonas lutea</name>
    <dbReference type="NCBI Taxonomy" id="243924"/>
    <lineage>
        <taxon>Bacteria</taxon>
        <taxon>Pseudomonadati</taxon>
        <taxon>Pseudomonadota</taxon>
        <taxon>Gammaproteobacteria</taxon>
        <taxon>Pseudomonadales</taxon>
        <taxon>Pseudomonadaceae</taxon>
        <taxon>Pseudomonas</taxon>
    </lineage>
</organism>
<evidence type="ECO:0000313" key="2">
    <source>
        <dbReference type="Proteomes" id="UP000029719"/>
    </source>
</evidence>
<dbReference type="RefSeq" id="WP_037010540.1">
    <property type="nucleotide sequence ID" value="NZ_JRMB01000001.1"/>
</dbReference>
<protein>
    <recommendedName>
        <fullName evidence="3">PAAR repeat-containing protein</fullName>
    </recommendedName>
</protein>
<sequence length="87" mass="8420">MKGIIRIGDSTTGGGTVKSGSDSMIFDGLGAARVGDIVVCPLPGHGANAIAEGNAGFGDDGVPVAFHGDPCTCGCTLITSLPEASAS</sequence>
<gene>
    <name evidence="1" type="ORF">LT42_05570</name>
</gene>
<dbReference type="AlphaFoldDB" id="A0A9X0JK45"/>
<evidence type="ECO:0008006" key="3">
    <source>
        <dbReference type="Google" id="ProtNLM"/>
    </source>
</evidence>